<gene>
    <name evidence="2" type="ordered locus">Sinac_4327</name>
</gene>
<dbReference type="KEGG" id="saci:Sinac_4327"/>
<proteinExistence type="predicted"/>
<name>L0DGL6_SINAD</name>
<dbReference type="HOGENOM" id="CLU_1495237_0_0_0"/>
<dbReference type="Proteomes" id="UP000010798">
    <property type="component" value="Chromosome"/>
</dbReference>
<sequence>MSASAFKPSTRWAISAGGSIGGGKGKVGAGVICLTLFDVQSQRFIPLTLYGASAGVGLPVGGNLSTFSPTFFGTSKPMIPDDFDGRVTVTGADLTVLVGGSAAWCTFWNVDHDPYWLDIGGLQVGVSGGISAGIYYASTSPKNARDNDGCLIAPGGDPLCGGASRMPSSSSESGNMSQAR</sequence>
<dbReference type="OrthoDB" id="10011273at2"/>
<reference evidence="2 3" key="1">
    <citation type="submission" date="2012-02" db="EMBL/GenBank/DDBJ databases">
        <title>Complete sequence of chromosome of Singulisphaera acidiphila DSM 18658.</title>
        <authorList>
            <consortium name="US DOE Joint Genome Institute (JGI-PGF)"/>
            <person name="Lucas S."/>
            <person name="Copeland A."/>
            <person name="Lapidus A."/>
            <person name="Glavina del Rio T."/>
            <person name="Dalin E."/>
            <person name="Tice H."/>
            <person name="Bruce D."/>
            <person name="Goodwin L."/>
            <person name="Pitluck S."/>
            <person name="Peters L."/>
            <person name="Ovchinnikova G."/>
            <person name="Chertkov O."/>
            <person name="Kyrpides N."/>
            <person name="Mavromatis K."/>
            <person name="Ivanova N."/>
            <person name="Brettin T."/>
            <person name="Detter J.C."/>
            <person name="Han C."/>
            <person name="Larimer F."/>
            <person name="Land M."/>
            <person name="Hauser L."/>
            <person name="Markowitz V."/>
            <person name="Cheng J.-F."/>
            <person name="Hugenholtz P."/>
            <person name="Woyke T."/>
            <person name="Wu D."/>
            <person name="Tindall B."/>
            <person name="Pomrenke H."/>
            <person name="Brambilla E."/>
            <person name="Klenk H.-P."/>
            <person name="Eisen J.A."/>
        </authorList>
    </citation>
    <scope>NUCLEOTIDE SEQUENCE [LARGE SCALE GENOMIC DNA]</scope>
    <source>
        <strain evidence="3">ATCC BAA-1392 / DSM 18658 / VKM B-2454 / MOB10</strain>
    </source>
</reference>
<keyword evidence="3" id="KW-1185">Reference proteome</keyword>
<evidence type="ECO:0000313" key="2">
    <source>
        <dbReference type="EMBL" id="AGA28524.1"/>
    </source>
</evidence>
<organism evidence="2 3">
    <name type="scientific">Singulisphaera acidiphila (strain ATCC BAA-1392 / DSM 18658 / VKM B-2454 / MOB10)</name>
    <dbReference type="NCBI Taxonomy" id="886293"/>
    <lineage>
        <taxon>Bacteria</taxon>
        <taxon>Pseudomonadati</taxon>
        <taxon>Planctomycetota</taxon>
        <taxon>Planctomycetia</taxon>
        <taxon>Isosphaerales</taxon>
        <taxon>Isosphaeraceae</taxon>
        <taxon>Singulisphaera</taxon>
    </lineage>
</organism>
<dbReference type="RefSeq" id="WP_015247647.1">
    <property type="nucleotide sequence ID" value="NC_019892.1"/>
</dbReference>
<evidence type="ECO:0000256" key="1">
    <source>
        <dbReference type="SAM" id="MobiDB-lite"/>
    </source>
</evidence>
<accession>L0DGL6</accession>
<dbReference type="AlphaFoldDB" id="L0DGL6"/>
<dbReference type="EMBL" id="CP003364">
    <property type="protein sequence ID" value="AGA28524.1"/>
    <property type="molecule type" value="Genomic_DNA"/>
</dbReference>
<evidence type="ECO:0000313" key="3">
    <source>
        <dbReference type="Proteomes" id="UP000010798"/>
    </source>
</evidence>
<protein>
    <submittedName>
        <fullName evidence="2">Uncharacterized protein</fullName>
    </submittedName>
</protein>
<feature type="compositionally biased region" description="Low complexity" evidence="1">
    <location>
        <begin position="164"/>
        <end position="180"/>
    </location>
</feature>
<feature type="region of interest" description="Disordered" evidence="1">
    <location>
        <begin position="161"/>
        <end position="180"/>
    </location>
</feature>